<sequence length="110" mass="12583">MEAPFLGKSKSSAKRRARRHDRCLKCGAFSHINKCKIMPSVSQSGCQSYLISGPTRFVTERPHWTNADWLCLRDSEKAGVTYYREWLLNKHSGNGTKIKSPEETPEYYNG</sequence>
<evidence type="ECO:0000313" key="1">
    <source>
        <dbReference type="EMBL" id="AVL25842.1"/>
    </source>
</evidence>
<dbReference type="Pfam" id="PF05515">
    <property type="entry name" value="Viral_NABP"/>
    <property type="match status" value="1"/>
</dbReference>
<organism evidence="1">
    <name type="scientific">Arracacha latent virus V</name>
    <dbReference type="NCBI Taxonomy" id="2057934"/>
    <lineage>
        <taxon>Viruses</taxon>
        <taxon>Riboviria</taxon>
        <taxon>Orthornavirae</taxon>
        <taxon>Kitrinoviricota</taxon>
        <taxon>Alsuviricetes</taxon>
        <taxon>Tymovirales</taxon>
        <taxon>Betaflexiviridae</taxon>
        <taxon>Trivirinae</taxon>
        <taxon>Vitivirus</taxon>
    </lineage>
</organism>
<dbReference type="EMBL" id="KY451036">
    <property type="protein sequence ID" value="AVL25842.1"/>
    <property type="molecule type" value="Genomic_RNA"/>
</dbReference>
<protein>
    <submittedName>
        <fullName evidence="1">Putative nucleic acid binding protein</fullName>
    </submittedName>
</protein>
<dbReference type="InterPro" id="IPR008891">
    <property type="entry name" value="Viral_NABP"/>
</dbReference>
<reference evidence="1" key="1">
    <citation type="submission" date="2017-01" db="EMBL/GenBank/DDBJ databases">
        <title>New viruses found in arracacha (Arracacia xanthorrhiza) using Next generation sequencing.</title>
        <authorList>
            <person name="De Souza J."/>
            <person name="Fuentes S."/>
            <person name="Muller G."/>
            <person name="Guzman M."/>
            <person name="Cuellar W."/>
            <person name="Kreuze J."/>
        </authorList>
    </citation>
    <scope>NUCLEOTIDE SEQUENCE</scope>
</reference>
<name>A0A3Q8EBU3_9VIRU</name>
<accession>A0A3Q8EBU3</accession>
<proteinExistence type="predicted"/>